<dbReference type="GO" id="GO:0097354">
    <property type="term" value="P:prenylation"/>
    <property type="evidence" value="ECO:0007669"/>
    <property type="project" value="UniProtKB-UniRule"/>
</dbReference>
<sequence>MTENITESKNTKRRLPSKSKQSHTSDSITKEFRAFLAEQTARRGSDLRSRMAAARVKDLLEHQLAMLRLTRQMNKLLGDLQNHGSKANINTCKREKKSCKTNKSNEYVIFSGGPKGLEYKSLTKSDTGTFRMEIDVSGYNPENVHINTENNTTMHVKALTGGMRKTLKIISPDGIDIDDVIIHYPKQVILGGCVVRKAWTYLVVFFLNSCRELSFETIELANSGVNKQQTQVVTMHGRQKVEQSAEEEAKKQAERQKKITAYQYAMSKIFKKRANKEFDPDLLSLTAKVLAANPDIATLWNIRREVLSIVKADDSAKFMELVPSELELTEVGLRQNPKSYGCWHQRCWLMKETNFELVEQEMKLSSKFLQYDDRNFHCWDYRRYLVANNPNHSVENEIDFTTDKIKTNFSNYSSWHLRSKLIPRLTNELLADELDLIKNAAFTDPNDQSVWFYHKWLVNSHLQNVPPALTFVGHEKSQLYLTFNVDVLNPANLGFSVSVTLNTGETKLMESPWTNLWVKPKCKVWMIKVDAVPAESVSNFSISTDADWRIPKNFVNDHGSIVLLPGKKICVNSCENGTFSTFLVKELQWVQELHELEPENKWAILTLIHLLRLVDFRNNEKTIMELIETLKCLDNKRAQYYCDLRNKLTLEWNIIRQLELQPSVCPFILPPF</sequence>
<protein>
    <recommendedName>
        <fullName evidence="3 9">Geranylgeranyl transferase type-2 subunit alpha</fullName>
        <ecNumber evidence="2 9">2.5.1.60</ecNumber>
    </recommendedName>
    <alternativeName>
        <fullName evidence="7 9">Geranylgeranyl transferase type II subunit alpha</fullName>
    </alternativeName>
</protein>
<keyword evidence="5 9" id="KW-0808">Transferase</keyword>
<evidence type="ECO:0000256" key="2">
    <source>
        <dbReference type="ARBA" id="ARBA00012656"/>
    </source>
</evidence>
<evidence type="ECO:0000313" key="12">
    <source>
        <dbReference type="Proteomes" id="UP000708208"/>
    </source>
</evidence>
<feature type="region of interest" description="Disordered" evidence="10">
    <location>
        <begin position="1"/>
        <end position="27"/>
    </location>
</feature>
<dbReference type="OrthoDB" id="1658at2759"/>
<evidence type="ECO:0000256" key="3">
    <source>
        <dbReference type="ARBA" id="ARBA00014772"/>
    </source>
</evidence>
<keyword evidence="4 9" id="KW-0637">Prenyltransferase</keyword>
<reference evidence="11" key="1">
    <citation type="submission" date="2021-06" db="EMBL/GenBank/DDBJ databases">
        <authorList>
            <person name="Hodson N. C."/>
            <person name="Mongue J. A."/>
            <person name="Jaron S. K."/>
        </authorList>
    </citation>
    <scope>NUCLEOTIDE SEQUENCE</scope>
</reference>
<dbReference type="AlphaFoldDB" id="A0A8J2K5N6"/>
<feature type="compositionally biased region" description="Basic residues" evidence="10">
    <location>
        <begin position="11"/>
        <end position="21"/>
    </location>
</feature>
<evidence type="ECO:0000256" key="1">
    <source>
        <dbReference type="ARBA" id="ARBA00006734"/>
    </source>
</evidence>
<dbReference type="InterPro" id="IPR002088">
    <property type="entry name" value="Prenyl_trans_a"/>
</dbReference>
<comment type="function">
    <text evidence="9">Catalyzes the transfer of a geranyl-geranyl moiety from geranyl-geranyl pyrophosphate to cysteines occuring in specific C-terminal amino acid sequences.</text>
</comment>
<dbReference type="PANTHER" id="PTHR11129:SF2">
    <property type="entry name" value="GERANYLGERANYL TRANSFERASE TYPE-2 SUBUNIT ALPHA"/>
    <property type="match status" value="1"/>
</dbReference>
<evidence type="ECO:0000256" key="7">
    <source>
        <dbReference type="ARBA" id="ARBA00031267"/>
    </source>
</evidence>
<evidence type="ECO:0000256" key="8">
    <source>
        <dbReference type="ARBA" id="ARBA00047658"/>
    </source>
</evidence>
<dbReference type="Proteomes" id="UP000708208">
    <property type="component" value="Unassembled WGS sequence"/>
</dbReference>
<keyword evidence="6" id="KW-0677">Repeat</keyword>
<gene>
    <name evidence="11" type="ORF">AFUS01_LOCUS9821</name>
</gene>
<organism evidence="11 12">
    <name type="scientific">Allacma fusca</name>
    <dbReference type="NCBI Taxonomy" id="39272"/>
    <lineage>
        <taxon>Eukaryota</taxon>
        <taxon>Metazoa</taxon>
        <taxon>Ecdysozoa</taxon>
        <taxon>Arthropoda</taxon>
        <taxon>Hexapoda</taxon>
        <taxon>Collembola</taxon>
        <taxon>Symphypleona</taxon>
        <taxon>Sminthuridae</taxon>
        <taxon>Allacma</taxon>
    </lineage>
</organism>
<dbReference type="Pfam" id="PF01239">
    <property type="entry name" value="PPTA"/>
    <property type="match status" value="4"/>
</dbReference>
<dbReference type="PANTHER" id="PTHR11129">
    <property type="entry name" value="PROTEIN FARNESYLTRANSFERASE ALPHA SUBUNIT/RAB GERANYLGERANYL TRANSFERASE ALPHA SUBUNIT"/>
    <property type="match status" value="1"/>
</dbReference>
<dbReference type="FunFam" id="1.25.40.120:FF:000035">
    <property type="entry name" value="Geranylgeranyl transferase type-2 subunit alpha"/>
    <property type="match status" value="1"/>
</dbReference>
<name>A0A8J2K5N6_9HEXA</name>
<evidence type="ECO:0000313" key="11">
    <source>
        <dbReference type="EMBL" id="CAG7720549.1"/>
    </source>
</evidence>
<comment type="catalytic activity">
    <reaction evidence="8 9">
        <text>geranylgeranyl diphosphate + L-cysteinyl-[protein] = S-geranylgeranyl-L-cysteinyl-[protein] + diphosphate</text>
        <dbReference type="Rhea" id="RHEA:21240"/>
        <dbReference type="Rhea" id="RHEA-COMP:10131"/>
        <dbReference type="Rhea" id="RHEA-COMP:11537"/>
        <dbReference type="ChEBI" id="CHEBI:29950"/>
        <dbReference type="ChEBI" id="CHEBI:33019"/>
        <dbReference type="ChEBI" id="CHEBI:57533"/>
        <dbReference type="ChEBI" id="CHEBI:86021"/>
        <dbReference type="EC" id="2.5.1.60"/>
    </reaction>
</comment>
<evidence type="ECO:0000256" key="10">
    <source>
        <dbReference type="SAM" id="MobiDB-lite"/>
    </source>
</evidence>
<dbReference type="PROSITE" id="PS51147">
    <property type="entry name" value="PFTA"/>
    <property type="match status" value="4"/>
</dbReference>
<dbReference type="GO" id="GO:0005968">
    <property type="term" value="C:Rab-protein geranylgeranyltransferase complex"/>
    <property type="evidence" value="ECO:0007669"/>
    <property type="project" value="TreeGrafter"/>
</dbReference>
<keyword evidence="12" id="KW-1185">Reference proteome</keyword>
<accession>A0A8J2K5N6</accession>
<comment type="caution">
    <text evidence="11">The sequence shown here is derived from an EMBL/GenBank/DDBJ whole genome shotgun (WGS) entry which is preliminary data.</text>
</comment>
<evidence type="ECO:0000256" key="4">
    <source>
        <dbReference type="ARBA" id="ARBA00022602"/>
    </source>
</evidence>
<evidence type="ECO:0000256" key="5">
    <source>
        <dbReference type="ARBA" id="ARBA00022679"/>
    </source>
</evidence>
<dbReference type="EC" id="2.5.1.60" evidence="2 9"/>
<evidence type="ECO:0000256" key="6">
    <source>
        <dbReference type="ARBA" id="ARBA00022737"/>
    </source>
</evidence>
<dbReference type="GO" id="GO:0004663">
    <property type="term" value="F:Rab geranylgeranyltransferase activity"/>
    <property type="evidence" value="ECO:0007669"/>
    <property type="project" value="UniProtKB-UniRule"/>
</dbReference>
<evidence type="ECO:0000256" key="9">
    <source>
        <dbReference type="RuleBase" id="RU367120"/>
    </source>
</evidence>
<dbReference type="EMBL" id="CAJVCH010071439">
    <property type="protein sequence ID" value="CAG7720549.1"/>
    <property type="molecule type" value="Genomic_DNA"/>
</dbReference>
<proteinExistence type="inferred from homology"/>
<comment type="similarity">
    <text evidence="1 9">Belongs to the protein prenyltransferase subunit alpha family.</text>
</comment>